<evidence type="ECO:0000313" key="1">
    <source>
        <dbReference type="EMBL" id="MEO3714999.1"/>
    </source>
</evidence>
<reference evidence="1 2" key="1">
    <citation type="submission" date="2024-05" db="EMBL/GenBank/DDBJ databases">
        <title>Roseateles sp. 2.12 16S ribosomal RNA gene Genome sequencing and assembly.</title>
        <authorList>
            <person name="Woo H."/>
        </authorList>
    </citation>
    <scope>NUCLEOTIDE SEQUENCE [LARGE SCALE GENOMIC DNA]</scope>
    <source>
        <strain evidence="1 2">2.12</strain>
    </source>
</reference>
<proteinExistence type="predicted"/>
<name>A0ABV0GIW5_9BURK</name>
<dbReference type="EMBL" id="JBDPZC010000010">
    <property type="protein sequence ID" value="MEO3714999.1"/>
    <property type="molecule type" value="Genomic_DNA"/>
</dbReference>
<keyword evidence="2" id="KW-1185">Reference proteome</keyword>
<sequence length="109" mass="12728">MLVDVIPLRHRGQRLPAATLRMRTPIRGQLWITRFRPAVDKDTTPLLAALLRERESLLPPLDWAEVRTVRSWQLIVTGIEDLGFSDKAPQLFRQSWWCRVVTDSEALRR</sequence>
<dbReference type="RefSeq" id="WP_347612203.1">
    <property type="nucleotide sequence ID" value="NZ_JBDPZC010000010.1"/>
</dbReference>
<protein>
    <submittedName>
        <fullName evidence="1">Uncharacterized protein</fullName>
    </submittedName>
</protein>
<comment type="caution">
    <text evidence="1">The sequence shown here is derived from an EMBL/GenBank/DDBJ whole genome shotgun (WGS) entry which is preliminary data.</text>
</comment>
<evidence type="ECO:0000313" key="2">
    <source>
        <dbReference type="Proteomes" id="UP001462640"/>
    </source>
</evidence>
<organism evidence="1 2">
    <name type="scientific">Roseateles flavus</name>
    <dbReference type="NCBI Taxonomy" id="3149041"/>
    <lineage>
        <taxon>Bacteria</taxon>
        <taxon>Pseudomonadati</taxon>
        <taxon>Pseudomonadota</taxon>
        <taxon>Betaproteobacteria</taxon>
        <taxon>Burkholderiales</taxon>
        <taxon>Sphaerotilaceae</taxon>
        <taxon>Roseateles</taxon>
    </lineage>
</organism>
<dbReference type="Proteomes" id="UP001462640">
    <property type="component" value="Unassembled WGS sequence"/>
</dbReference>
<accession>A0ABV0GIW5</accession>
<gene>
    <name evidence="1" type="ORF">ABDJ40_19715</name>
</gene>